<evidence type="ECO:0000259" key="8">
    <source>
        <dbReference type="Pfam" id="PF13186"/>
    </source>
</evidence>
<protein>
    <submittedName>
        <fullName evidence="9">Radical SAM protein</fullName>
    </submittedName>
</protein>
<feature type="domain" description="Radical SAM core" evidence="7">
    <location>
        <begin position="31"/>
        <end position="164"/>
    </location>
</feature>
<evidence type="ECO:0000256" key="5">
    <source>
        <dbReference type="ARBA" id="ARBA00023004"/>
    </source>
</evidence>
<keyword evidence="3" id="KW-0949">S-adenosyl-L-methionine</keyword>
<comment type="caution">
    <text evidence="9">The sequence shown here is derived from an EMBL/GenBank/DDBJ whole genome shotgun (WGS) entry which is preliminary data.</text>
</comment>
<dbReference type="InterPro" id="IPR007197">
    <property type="entry name" value="rSAM"/>
</dbReference>
<evidence type="ECO:0000256" key="3">
    <source>
        <dbReference type="ARBA" id="ARBA00022691"/>
    </source>
</evidence>
<evidence type="ECO:0000313" key="10">
    <source>
        <dbReference type="Proteomes" id="UP001144612"/>
    </source>
</evidence>
<keyword evidence="4" id="KW-0479">Metal-binding</keyword>
<keyword evidence="2" id="KW-0004">4Fe-4S</keyword>
<sequence>MNYKDIINSSDLNKQLYNKNEEFPPAVIVGTTEYCNLKCNYCGHSRMTRKKGVMSIPLYKKIINEIAVKNSYTDLWMVYYGEALMLKYKMVYMIQYAKKQGLKNVFMNTNGILLDTDLSEAIIDSGLDKIIFSLDAYYEETYKKIRNNDNFELVKKNIKDFIEIKKRLNSDIKVEIQLIEIPGLHKKGEIELFEEYWGKFDVVTKRKEYLTWTGVIEIDGIRHKNRYPCSWLFRTFVITYDGKVNQCGCDYDCKAITGDLKEDTIENIWQTTLKRTRELHLEERYNETSICEQCKDWDSYEIMPFLKLRK</sequence>
<accession>A0ABT4DB69</accession>
<evidence type="ECO:0000256" key="4">
    <source>
        <dbReference type="ARBA" id="ARBA00022723"/>
    </source>
</evidence>
<proteinExistence type="predicted"/>
<dbReference type="Proteomes" id="UP001144612">
    <property type="component" value="Unassembled WGS sequence"/>
</dbReference>
<organism evidence="9 10">
    <name type="scientific">Clostridium brassicae</name>
    <dbReference type="NCBI Taxonomy" id="2999072"/>
    <lineage>
        <taxon>Bacteria</taxon>
        <taxon>Bacillati</taxon>
        <taxon>Bacillota</taxon>
        <taxon>Clostridia</taxon>
        <taxon>Eubacteriales</taxon>
        <taxon>Clostridiaceae</taxon>
        <taxon>Clostridium</taxon>
    </lineage>
</organism>
<keyword evidence="6" id="KW-0411">Iron-sulfur</keyword>
<comment type="cofactor">
    <cofactor evidence="1">
        <name>[4Fe-4S] cluster</name>
        <dbReference type="ChEBI" id="CHEBI:49883"/>
    </cofactor>
</comment>
<gene>
    <name evidence="9" type="ORF">OW729_13170</name>
</gene>
<dbReference type="EMBL" id="JAPQFJ010000014">
    <property type="protein sequence ID" value="MCY6959564.1"/>
    <property type="molecule type" value="Genomic_DNA"/>
</dbReference>
<evidence type="ECO:0000256" key="2">
    <source>
        <dbReference type="ARBA" id="ARBA00022485"/>
    </source>
</evidence>
<dbReference type="Gene3D" id="3.20.20.70">
    <property type="entry name" value="Aldolase class I"/>
    <property type="match status" value="1"/>
</dbReference>
<dbReference type="Pfam" id="PF13186">
    <property type="entry name" value="SPASM"/>
    <property type="match status" value="1"/>
</dbReference>
<dbReference type="InterPro" id="IPR058240">
    <property type="entry name" value="rSAM_sf"/>
</dbReference>
<dbReference type="InterPro" id="IPR013785">
    <property type="entry name" value="Aldolase_TIM"/>
</dbReference>
<dbReference type="InterPro" id="IPR034391">
    <property type="entry name" value="AdoMet-like_SPASM_containing"/>
</dbReference>
<dbReference type="RefSeq" id="WP_268061995.1">
    <property type="nucleotide sequence ID" value="NZ_JAPQFJ010000014.1"/>
</dbReference>
<evidence type="ECO:0000256" key="6">
    <source>
        <dbReference type="ARBA" id="ARBA00023014"/>
    </source>
</evidence>
<dbReference type="Pfam" id="PF04055">
    <property type="entry name" value="Radical_SAM"/>
    <property type="match status" value="1"/>
</dbReference>
<dbReference type="InterPro" id="IPR023885">
    <property type="entry name" value="4Fe4S-binding_SPASM_dom"/>
</dbReference>
<dbReference type="CDD" id="cd01335">
    <property type="entry name" value="Radical_SAM"/>
    <property type="match status" value="1"/>
</dbReference>
<dbReference type="SUPFAM" id="SSF102114">
    <property type="entry name" value="Radical SAM enzymes"/>
    <property type="match status" value="1"/>
</dbReference>
<dbReference type="InterPro" id="IPR050377">
    <property type="entry name" value="Radical_SAM_PqqE_MftC-like"/>
</dbReference>
<dbReference type="CDD" id="cd21109">
    <property type="entry name" value="SPASM"/>
    <property type="match status" value="1"/>
</dbReference>
<dbReference type="PANTHER" id="PTHR11228">
    <property type="entry name" value="RADICAL SAM DOMAIN PROTEIN"/>
    <property type="match status" value="1"/>
</dbReference>
<reference evidence="9" key="1">
    <citation type="submission" date="2022-12" db="EMBL/GenBank/DDBJ databases">
        <title>Clostridium sp. nov., isolated from industrial wastewater.</title>
        <authorList>
            <person name="Jiayan W."/>
        </authorList>
    </citation>
    <scope>NUCLEOTIDE SEQUENCE</scope>
    <source>
        <strain evidence="9">ZC22-4</strain>
    </source>
</reference>
<keyword evidence="10" id="KW-1185">Reference proteome</keyword>
<dbReference type="SFLD" id="SFLDG01387">
    <property type="entry name" value="BtrN-like_SPASM_domain_contain"/>
    <property type="match status" value="1"/>
</dbReference>
<feature type="domain" description="4Fe4S-binding SPASM" evidence="8">
    <location>
        <begin position="229"/>
        <end position="295"/>
    </location>
</feature>
<keyword evidence="5" id="KW-0408">Iron</keyword>
<dbReference type="PANTHER" id="PTHR11228:SF34">
    <property type="entry name" value="TUNGSTEN-CONTAINING ALDEHYDE FERREDOXIN OXIDOREDUCTASE COFACTOR MODIFYING PROTEIN"/>
    <property type="match status" value="1"/>
</dbReference>
<evidence type="ECO:0000259" key="7">
    <source>
        <dbReference type="Pfam" id="PF04055"/>
    </source>
</evidence>
<dbReference type="SFLD" id="SFLDS00029">
    <property type="entry name" value="Radical_SAM"/>
    <property type="match status" value="1"/>
</dbReference>
<name>A0ABT4DB69_9CLOT</name>
<dbReference type="SFLD" id="SFLDG01067">
    <property type="entry name" value="SPASM/twitch_domain_containing"/>
    <property type="match status" value="1"/>
</dbReference>
<evidence type="ECO:0000256" key="1">
    <source>
        <dbReference type="ARBA" id="ARBA00001966"/>
    </source>
</evidence>
<evidence type="ECO:0000313" key="9">
    <source>
        <dbReference type="EMBL" id="MCY6959564.1"/>
    </source>
</evidence>